<proteinExistence type="inferred from homology"/>
<evidence type="ECO:0000313" key="5">
    <source>
        <dbReference type="EMBL" id="MBE7941242.1"/>
    </source>
</evidence>
<dbReference type="PROSITE" id="PS00061">
    <property type="entry name" value="ADH_SHORT"/>
    <property type="match status" value="1"/>
</dbReference>
<evidence type="ECO:0000256" key="3">
    <source>
        <dbReference type="RuleBase" id="RU000363"/>
    </source>
</evidence>
<dbReference type="Pfam" id="PF00106">
    <property type="entry name" value="adh_short"/>
    <property type="match status" value="1"/>
</dbReference>
<name>A0ABR9SGR2_9BURK</name>
<evidence type="ECO:0000313" key="6">
    <source>
        <dbReference type="Proteomes" id="UP000715965"/>
    </source>
</evidence>
<evidence type="ECO:0000256" key="2">
    <source>
        <dbReference type="ARBA" id="ARBA00023002"/>
    </source>
</evidence>
<dbReference type="EMBL" id="JADDOJ010000043">
    <property type="protein sequence ID" value="MBE7941242.1"/>
    <property type="molecule type" value="Genomic_DNA"/>
</dbReference>
<dbReference type="SUPFAM" id="SSF51735">
    <property type="entry name" value="NAD(P)-binding Rossmann-fold domains"/>
    <property type="match status" value="1"/>
</dbReference>
<dbReference type="CDD" id="cd05374">
    <property type="entry name" value="17beta-HSD-like_SDR_c"/>
    <property type="match status" value="1"/>
</dbReference>
<dbReference type="RefSeq" id="WP_193780781.1">
    <property type="nucleotide sequence ID" value="NZ_JADDOJ010000043.1"/>
</dbReference>
<dbReference type="PRINTS" id="PR00080">
    <property type="entry name" value="SDRFAMILY"/>
</dbReference>
<evidence type="ECO:0000259" key="4">
    <source>
        <dbReference type="SMART" id="SM00822"/>
    </source>
</evidence>
<dbReference type="InterPro" id="IPR051911">
    <property type="entry name" value="SDR_oxidoreductase"/>
</dbReference>
<keyword evidence="6" id="KW-1185">Reference proteome</keyword>
<dbReference type="Proteomes" id="UP000715965">
    <property type="component" value="Unassembled WGS sequence"/>
</dbReference>
<gene>
    <name evidence="5" type="ORF">IM725_11735</name>
</gene>
<evidence type="ECO:0000256" key="1">
    <source>
        <dbReference type="ARBA" id="ARBA00006484"/>
    </source>
</evidence>
<accession>A0ABR9SGR2</accession>
<dbReference type="InterPro" id="IPR020904">
    <property type="entry name" value="Sc_DH/Rdtase_CS"/>
</dbReference>
<dbReference type="PRINTS" id="PR00081">
    <property type="entry name" value="GDHRDH"/>
</dbReference>
<feature type="domain" description="Ketoreductase" evidence="4">
    <location>
        <begin position="5"/>
        <end position="177"/>
    </location>
</feature>
<protein>
    <submittedName>
        <fullName evidence="5">SDR family oxidoreductase</fullName>
    </submittedName>
</protein>
<dbReference type="InterPro" id="IPR036291">
    <property type="entry name" value="NAD(P)-bd_dom_sf"/>
</dbReference>
<comment type="similarity">
    <text evidence="1 3">Belongs to the short-chain dehydrogenases/reductases (SDR) family.</text>
</comment>
<sequence length="252" mass="25878">MSSQPTILITGCSSGFGLETCRLFLARGWRVVATMRTPRADLLPVSSQLLILPLDVTDGQSIAHCVVQAGPVDALVNNAGIGLRAPLEGLTAQQVRDVFETNVLGTIAMTQAVLPQMRGRRSGVIVNVSSVVAFQPMPLLSVYTASKSAVEGFTRSLALELAPFGIRAHLVQPGRAPGTPFGSSAQQRAGGSLHAAYAGFARSLATATADPAAPVTEAADVAQAVWRVVTDAAAPRAVPAGADAQAMAAALG</sequence>
<dbReference type="PANTHER" id="PTHR43976:SF16">
    <property type="entry name" value="SHORT-CHAIN DEHYDROGENASE_REDUCTASE FAMILY PROTEIN"/>
    <property type="match status" value="1"/>
</dbReference>
<dbReference type="Gene3D" id="3.40.50.720">
    <property type="entry name" value="NAD(P)-binding Rossmann-like Domain"/>
    <property type="match status" value="1"/>
</dbReference>
<dbReference type="PANTHER" id="PTHR43976">
    <property type="entry name" value="SHORT CHAIN DEHYDROGENASE"/>
    <property type="match status" value="1"/>
</dbReference>
<organism evidence="5 6">
    <name type="scientific">Ramlibacter aquaticus</name>
    <dbReference type="NCBI Taxonomy" id="2780094"/>
    <lineage>
        <taxon>Bacteria</taxon>
        <taxon>Pseudomonadati</taxon>
        <taxon>Pseudomonadota</taxon>
        <taxon>Betaproteobacteria</taxon>
        <taxon>Burkholderiales</taxon>
        <taxon>Comamonadaceae</taxon>
        <taxon>Ramlibacter</taxon>
    </lineage>
</organism>
<dbReference type="SMART" id="SM00822">
    <property type="entry name" value="PKS_KR"/>
    <property type="match status" value="1"/>
</dbReference>
<reference evidence="5 6" key="1">
    <citation type="submission" date="2020-10" db="EMBL/GenBank/DDBJ databases">
        <title>Draft genome of Ramlibacter aquaticus LMG 30558.</title>
        <authorList>
            <person name="Props R."/>
        </authorList>
    </citation>
    <scope>NUCLEOTIDE SEQUENCE [LARGE SCALE GENOMIC DNA]</scope>
    <source>
        <strain evidence="5 6">LMG 30558</strain>
    </source>
</reference>
<comment type="caution">
    <text evidence="5">The sequence shown here is derived from an EMBL/GenBank/DDBJ whole genome shotgun (WGS) entry which is preliminary data.</text>
</comment>
<dbReference type="InterPro" id="IPR002347">
    <property type="entry name" value="SDR_fam"/>
</dbReference>
<keyword evidence="2" id="KW-0560">Oxidoreductase</keyword>
<dbReference type="InterPro" id="IPR057326">
    <property type="entry name" value="KR_dom"/>
</dbReference>